<protein>
    <submittedName>
        <fullName evidence="5">Nuclear pore complex subunit</fullName>
    </submittedName>
</protein>
<dbReference type="PANTHER" id="PTHR11225:SF4">
    <property type="entry name" value="NUCLEAR PORE COMPLEX PROTEIN NUP93"/>
    <property type="match status" value="1"/>
</dbReference>
<feature type="compositionally biased region" description="Polar residues" evidence="4">
    <location>
        <begin position="422"/>
        <end position="439"/>
    </location>
</feature>
<comment type="subcellular location">
    <subcellularLocation>
        <location evidence="1">Nucleus envelope</location>
    </subcellularLocation>
</comment>
<feature type="region of interest" description="Disordered" evidence="4">
    <location>
        <begin position="967"/>
        <end position="998"/>
    </location>
</feature>
<evidence type="ECO:0000313" key="5">
    <source>
        <dbReference type="EMBL" id="KAK5089363.1"/>
    </source>
</evidence>
<reference evidence="5 6" key="1">
    <citation type="submission" date="2023-08" db="EMBL/GenBank/DDBJ databases">
        <title>Black Yeasts Isolated from many extreme environments.</title>
        <authorList>
            <person name="Coleine C."/>
            <person name="Stajich J.E."/>
            <person name="Selbmann L."/>
        </authorList>
    </citation>
    <scope>NUCLEOTIDE SEQUENCE [LARGE SCALE GENOMIC DNA]</scope>
    <source>
        <strain evidence="5 6">CCFEE 5885</strain>
    </source>
</reference>
<organism evidence="5 6">
    <name type="scientific">Lithohypha guttulata</name>
    <dbReference type="NCBI Taxonomy" id="1690604"/>
    <lineage>
        <taxon>Eukaryota</taxon>
        <taxon>Fungi</taxon>
        <taxon>Dikarya</taxon>
        <taxon>Ascomycota</taxon>
        <taxon>Pezizomycotina</taxon>
        <taxon>Eurotiomycetes</taxon>
        <taxon>Chaetothyriomycetidae</taxon>
        <taxon>Chaetothyriales</taxon>
        <taxon>Trichomeriaceae</taxon>
        <taxon>Lithohypha</taxon>
    </lineage>
</organism>
<feature type="compositionally biased region" description="Polar residues" evidence="4">
    <location>
        <begin position="26"/>
        <end position="37"/>
    </location>
</feature>
<evidence type="ECO:0000256" key="4">
    <source>
        <dbReference type="SAM" id="MobiDB-lite"/>
    </source>
</evidence>
<feature type="compositionally biased region" description="Low complexity" evidence="4">
    <location>
        <begin position="69"/>
        <end position="83"/>
    </location>
</feature>
<dbReference type="PANTHER" id="PTHR11225">
    <property type="entry name" value="NUCLEAR PORE COMPLEX PROTEIN NUP93 NUCLEOPORIN NUP93 DEAD EYE PROTEIN"/>
    <property type="match status" value="1"/>
</dbReference>
<dbReference type="EMBL" id="JAVRRG010000079">
    <property type="protein sequence ID" value="KAK5089363.1"/>
    <property type="molecule type" value="Genomic_DNA"/>
</dbReference>
<evidence type="ECO:0000256" key="3">
    <source>
        <dbReference type="ARBA" id="ARBA00023242"/>
    </source>
</evidence>
<dbReference type="Proteomes" id="UP001345013">
    <property type="component" value="Unassembled WGS sequence"/>
</dbReference>
<dbReference type="InterPro" id="IPR007231">
    <property type="entry name" value="Nucleoporin_int_Nup93/Nic96"/>
</dbReference>
<feature type="compositionally biased region" description="Polar residues" evidence="4">
    <location>
        <begin position="201"/>
        <end position="214"/>
    </location>
</feature>
<comment type="caution">
    <text evidence="5">The sequence shown here is derived from an EMBL/GenBank/DDBJ whole genome shotgun (WGS) entry which is preliminary data.</text>
</comment>
<keyword evidence="6" id="KW-1185">Reference proteome</keyword>
<feature type="compositionally biased region" description="Low complexity" evidence="4">
    <location>
        <begin position="975"/>
        <end position="998"/>
    </location>
</feature>
<sequence length="1174" mass="126486">MSFFPQGATGGTSAAGTTGGTGSSSLFGSLNLDTSVPSAADPTAKRKSVFDPSSTTEARSKSAMFSNLGGASSTPATSAAPAGLFGSTTTTQPASTGGGLFGSATATPGTGTGGGLFNKPATAAPASGGLFGTNTSTNNQSQPSGGLFGGGASTTTKPSLFDVNNAQANVAQSATSTNPLGQPLGASMLGGAGASQSQSQNPTQHNGAQPQNRESVYFNGLLERQKKKIRFSPEQDGQLGQLPSMNMDLGDLARRAQELGQKNQKLGHSSAKDSRAHYLLSASGVTPGQAYKDFQKLNSDAPLPAAQSRIDFADEGSAYLRGMQAKGREAMLRESMDRVYRDVDAFIEESLGIDFDEQKKRIMQHFGLIAKDAADDTNPSGGSFGQSKSYSKSKSSRRSIFGRSGLDKSMIGNASSVAGSPSFFSGQASNPPTGLSKNQTIRDLRDKERMFMQKVEALNKSRVEERNYRIFHEFKGVESGPGDVPKQLIDAYSALEEITKENTTENGLRERLFANAHARSSSPADSIKLKKQILEGSRRFLEKSFYRELEDMVQKNPRSAQLGGQPTIVNKVRAYIRVRQEKHDLAPDGVELTRIGDNGDYCWIISFYLLRSGHVQQALEYVNSDSAFQSVDRRFVSFLASYASNNGRLGQKLQDMINGVYQQLTRVAPKDTVDPYRVACLKVLGRCDLAQRNLESIGQGVEDWIWLQFALARESESPDDAVRGVFGLEQINETVKEIGDKHFQKGQVEAANSYGTFFLMQILAGMFEQAVDYLHSFNPVSAVHAAIALDYYGLLQVSDYQTAGNELLTSTTTGHPQINFVPLIAYYTTTFRAALPVQSVEYLALICLNSDLPKPLGEIMTNACHECLRELCLETREFAALLGDIRGDGSRLPGAIEKRASVIRLESHEQFLRFITSQAAAVADSRGQTADAVLLYHLCDDYDNVTTVLNRALADAVAVELGDEPISLQPLKPRSSTGSSASDTASQTSQQPNSSLSLTQSTSSAFELAKNMTSLYDSNAMYFSRISHQNRATCKVLMTMLSARAKIEHPTNPEYLRALEELNTTSILPLGSEGNIPTIRQMATSFSGLPQLVARCAGLVILWCVRAIGALREQGGREGTWGLPGASDDDVNQLKGQLSQMAKDLMVFAGLVRYKLPGRVYDLLTRAGGDVGGY</sequence>
<evidence type="ECO:0000313" key="6">
    <source>
        <dbReference type="Proteomes" id="UP001345013"/>
    </source>
</evidence>
<dbReference type="Pfam" id="PF04097">
    <property type="entry name" value="Nic96"/>
    <property type="match status" value="1"/>
</dbReference>
<name>A0ABR0K6D3_9EURO</name>
<feature type="region of interest" description="Disordered" evidence="4">
    <location>
        <begin position="172"/>
        <end position="214"/>
    </location>
</feature>
<gene>
    <name evidence="5" type="primary">NIC96</name>
    <name evidence="5" type="ORF">LTR24_006276</name>
</gene>
<evidence type="ECO:0000256" key="1">
    <source>
        <dbReference type="ARBA" id="ARBA00004259"/>
    </source>
</evidence>
<comment type="similarity">
    <text evidence="2">Belongs to the nucleoporin interacting component (NIC) family.</text>
</comment>
<proteinExistence type="inferred from homology"/>
<evidence type="ECO:0000256" key="2">
    <source>
        <dbReference type="ARBA" id="ARBA00010186"/>
    </source>
</evidence>
<accession>A0ABR0K6D3</accession>
<keyword evidence="3" id="KW-0539">Nucleus</keyword>
<feature type="region of interest" description="Disordered" evidence="4">
    <location>
        <begin position="372"/>
        <end position="391"/>
    </location>
</feature>
<feature type="region of interest" description="Disordered" evidence="4">
    <location>
        <begin position="1"/>
        <end position="153"/>
    </location>
</feature>
<feature type="region of interest" description="Disordered" evidence="4">
    <location>
        <begin position="422"/>
        <end position="441"/>
    </location>
</feature>
<feature type="compositionally biased region" description="Polar residues" evidence="4">
    <location>
        <begin position="86"/>
        <end position="95"/>
    </location>
</feature>
<feature type="compositionally biased region" description="Polar residues" evidence="4">
    <location>
        <begin position="132"/>
        <end position="144"/>
    </location>
</feature>